<dbReference type="EMBL" id="PDCJ01000004">
    <property type="protein sequence ID" value="PEG29200.1"/>
    <property type="molecule type" value="Genomic_DNA"/>
</dbReference>
<sequence length="166" mass="18970">MEYKIINMQKEHWEQVKQIYWEGIETGIATFQTEIPSYEQWDNSHLKFGRFVACNEEKVLGWVALSSTSSRCVYSGVVEISLYIGKDFRGNGIGKALMKEAIKQGEEKGIWSFYSAIIEENIASIELHKKCGFREIGTREKIAKLSNGKWSDTVLMEFRSKTVGIG</sequence>
<dbReference type="PROSITE" id="PS51186">
    <property type="entry name" value="GNAT"/>
    <property type="match status" value="1"/>
</dbReference>
<gene>
    <name evidence="4" type="ORF">CQ394_17660</name>
</gene>
<evidence type="ECO:0000259" key="3">
    <source>
        <dbReference type="PROSITE" id="PS51186"/>
    </source>
</evidence>
<dbReference type="Proteomes" id="UP000220840">
    <property type="component" value="Unassembled WGS sequence"/>
</dbReference>
<dbReference type="OrthoDB" id="9798006at2"/>
<evidence type="ECO:0000256" key="2">
    <source>
        <dbReference type="ARBA" id="ARBA00023315"/>
    </source>
</evidence>
<dbReference type="GO" id="GO:0016747">
    <property type="term" value="F:acyltransferase activity, transferring groups other than amino-acyl groups"/>
    <property type="evidence" value="ECO:0007669"/>
    <property type="project" value="InterPro"/>
</dbReference>
<accession>A0A2A7MCA5</accession>
<name>A0A2A7MCA5_9CLOT</name>
<evidence type="ECO:0000256" key="1">
    <source>
        <dbReference type="ARBA" id="ARBA00022679"/>
    </source>
</evidence>
<dbReference type="STRING" id="137838.GCA_001458595_00990"/>
<reference evidence="4 5" key="1">
    <citation type="submission" date="2017-10" db="EMBL/GenBank/DDBJ databases">
        <title>Effective Description of Clostridium neonatale sp. nov. linked to necrotizing enterocolitis in neonates and a clarification of species assignable to the genus Clostridium (Prazmowski 1880) emend. Lawson and Rainey 2016.</title>
        <authorList>
            <person name="Bernard K."/>
            <person name="Burdz T."/>
            <person name="Wiebe D."/>
            <person name="Balcewich B."/>
            <person name="Alfa M."/>
            <person name="Bernier A.-M."/>
        </authorList>
    </citation>
    <scope>NUCLEOTIDE SEQUENCE [LARGE SCALE GENOMIC DNA]</scope>
    <source>
        <strain evidence="4 5">LCDC99A005</strain>
    </source>
</reference>
<comment type="caution">
    <text evidence="4">The sequence shown here is derived from an EMBL/GenBank/DDBJ whole genome shotgun (WGS) entry which is preliminary data.</text>
</comment>
<evidence type="ECO:0000313" key="4">
    <source>
        <dbReference type="EMBL" id="PEG29200.1"/>
    </source>
</evidence>
<protein>
    <submittedName>
        <fullName evidence="4">N-acetyltransferase</fullName>
    </submittedName>
</protein>
<dbReference type="AlphaFoldDB" id="A0A2A7MCA5"/>
<dbReference type="SUPFAM" id="SSF55729">
    <property type="entry name" value="Acyl-CoA N-acyltransferases (Nat)"/>
    <property type="match status" value="1"/>
</dbReference>
<dbReference type="CDD" id="cd04301">
    <property type="entry name" value="NAT_SF"/>
    <property type="match status" value="1"/>
</dbReference>
<dbReference type="Pfam" id="PF00583">
    <property type="entry name" value="Acetyltransf_1"/>
    <property type="match status" value="1"/>
</dbReference>
<evidence type="ECO:0000313" key="5">
    <source>
        <dbReference type="Proteomes" id="UP000220840"/>
    </source>
</evidence>
<keyword evidence="5" id="KW-1185">Reference proteome</keyword>
<dbReference type="RefSeq" id="WP_058293905.1">
    <property type="nucleotide sequence ID" value="NZ_CAMRXG010000032.1"/>
</dbReference>
<dbReference type="PANTHER" id="PTHR43072">
    <property type="entry name" value="N-ACETYLTRANSFERASE"/>
    <property type="match status" value="1"/>
</dbReference>
<dbReference type="Gene3D" id="3.40.630.30">
    <property type="match status" value="1"/>
</dbReference>
<feature type="domain" description="N-acetyltransferase" evidence="3">
    <location>
        <begin position="3"/>
        <end position="161"/>
    </location>
</feature>
<dbReference type="InterPro" id="IPR016181">
    <property type="entry name" value="Acyl_CoA_acyltransferase"/>
</dbReference>
<proteinExistence type="predicted"/>
<dbReference type="InterPro" id="IPR000182">
    <property type="entry name" value="GNAT_dom"/>
</dbReference>
<keyword evidence="2" id="KW-0012">Acyltransferase</keyword>
<dbReference type="PANTHER" id="PTHR43072:SF23">
    <property type="entry name" value="UPF0039 PROTEIN C11D3.02C"/>
    <property type="match status" value="1"/>
</dbReference>
<keyword evidence="1 4" id="KW-0808">Transferase</keyword>
<organism evidence="4 5">
    <name type="scientific">Clostridium neonatale</name>
    <dbReference type="NCBI Taxonomy" id="137838"/>
    <lineage>
        <taxon>Bacteria</taxon>
        <taxon>Bacillati</taxon>
        <taxon>Bacillota</taxon>
        <taxon>Clostridia</taxon>
        <taxon>Eubacteriales</taxon>
        <taxon>Clostridiaceae</taxon>
        <taxon>Clostridium</taxon>
    </lineage>
</organism>